<dbReference type="EMBL" id="BMAW01051873">
    <property type="protein sequence ID" value="GFS82948.1"/>
    <property type="molecule type" value="Genomic_DNA"/>
</dbReference>
<feature type="chain" id="PRO_5036476914" evidence="2">
    <location>
        <begin position="17"/>
        <end position="326"/>
    </location>
</feature>
<keyword evidence="4" id="KW-1185">Reference proteome</keyword>
<dbReference type="OrthoDB" id="6429438at2759"/>
<reference evidence="3" key="1">
    <citation type="submission" date="2020-08" db="EMBL/GenBank/DDBJ databases">
        <title>Multicomponent nature underlies the extraordinary mechanical properties of spider dragline silk.</title>
        <authorList>
            <person name="Kono N."/>
            <person name="Nakamura H."/>
            <person name="Mori M."/>
            <person name="Yoshida Y."/>
            <person name="Ohtoshi R."/>
            <person name="Malay A.D."/>
            <person name="Moran D.A.P."/>
            <person name="Tomita M."/>
            <person name="Numata K."/>
            <person name="Arakawa K."/>
        </authorList>
    </citation>
    <scope>NUCLEOTIDE SEQUENCE</scope>
</reference>
<evidence type="ECO:0000313" key="3">
    <source>
        <dbReference type="EMBL" id="GFS82948.1"/>
    </source>
</evidence>
<dbReference type="AlphaFoldDB" id="A0A8X6T6G0"/>
<comment type="caution">
    <text evidence="3">The sequence shown here is derived from an EMBL/GenBank/DDBJ whole genome shotgun (WGS) entry which is preliminary data.</text>
</comment>
<feature type="compositionally biased region" description="Polar residues" evidence="1">
    <location>
        <begin position="102"/>
        <end position="112"/>
    </location>
</feature>
<evidence type="ECO:0000256" key="1">
    <source>
        <dbReference type="SAM" id="MobiDB-lite"/>
    </source>
</evidence>
<proteinExistence type="predicted"/>
<gene>
    <name evidence="3" type="primary">AVEN_200238_1</name>
    <name evidence="3" type="ORF">NPIL_534321</name>
</gene>
<evidence type="ECO:0000256" key="2">
    <source>
        <dbReference type="SAM" id="SignalP"/>
    </source>
</evidence>
<protein>
    <submittedName>
        <fullName evidence="3">Uncharacterized protein</fullName>
    </submittedName>
</protein>
<sequence length="326" mass="35997">MKIVFIILYFTIGINGLALSMRSCLQDSKLYTIDEMEKLVYTVANQKGVPATVILNRIMRKVKYRQRMEKIKSQNPLQELALQELIGTKYRPRPPGDDEDSSLPSFPGQSSRALPPQRPIRPPGDDKDFSLPSFPGQSSSHALPPQPPQPPRRPAFHPPIHPLPPPSGHNNPMTGVFNTGFAGLQNSLQPYPQSFYIPIQNLQPPPGVKIRVETAVRDGVLPEVIVTLSPMMTIVEALKQAESKYRSILGLSSVSDEAVISFSRSSVAECYVIGSFNSVPSNDRGYWKIIVSDKGGEVIYDSVCLPSRTEVAVKPGMTITLLYTLT</sequence>
<dbReference type="Proteomes" id="UP000887013">
    <property type="component" value="Unassembled WGS sequence"/>
</dbReference>
<feature type="signal peptide" evidence="2">
    <location>
        <begin position="1"/>
        <end position="16"/>
    </location>
</feature>
<evidence type="ECO:0000313" key="4">
    <source>
        <dbReference type="Proteomes" id="UP000887013"/>
    </source>
</evidence>
<keyword evidence="2" id="KW-0732">Signal</keyword>
<organism evidence="3 4">
    <name type="scientific">Nephila pilipes</name>
    <name type="common">Giant wood spider</name>
    <name type="synonym">Nephila maculata</name>
    <dbReference type="NCBI Taxonomy" id="299642"/>
    <lineage>
        <taxon>Eukaryota</taxon>
        <taxon>Metazoa</taxon>
        <taxon>Ecdysozoa</taxon>
        <taxon>Arthropoda</taxon>
        <taxon>Chelicerata</taxon>
        <taxon>Arachnida</taxon>
        <taxon>Araneae</taxon>
        <taxon>Araneomorphae</taxon>
        <taxon>Entelegynae</taxon>
        <taxon>Araneoidea</taxon>
        <taxon>Nephilidae</taxon>
        <taxon>Nephila</taxon>
    </lineage>
</organism>
<feature type="compositionally biased region" description="Pro residues" evidence="1">
    <location>
        <begin position="144"/>
        <end position="167"/>
    </location>
</feature>
<accession>A0A8X6T6G0</accession>
<feature type="region of interest" description="Disordered" evidence="1">
    <location>
        <begin position="89"/>
        <end position="178"/>
    </location>
</feature>
<name>A0A8X6T6G0_NEPPI</name>